<dbReference type="InterPro" id="IPR013324">
    <property type="entry name" value="RNA_pol_sigma_r3/r4-like"/>
</dbReference>
<dbReference type="GO" id="GO:0016987">
    <property type="term" value="F:sigma factor activity"/>
    <property type="evidence" value="ECO:0007669"/>
    <property type="project" value="UniProtKB-KW"/>
</dbReference>
<dbReference type="Proteomes" id="UP000644507">
    <property type="component" value="Unassembled WGS sequence"/>
</dbReference>
<accession>A0A918WIA1</accession>
<keyword evidence="7" id="KW-1185">Reference proteome</keyword>
<dbReference type="NCBIfam" id="TIGR02937">
    <property type="entry name" value="sigma70-ECF"/>
    <property type="match status" value="1"/>
</dbReference>
<dbReference type="InterPro" id="IPR039425">
    <property type="entry name" value="RNA_pol_sigma-70-like"/>
</dbReference>
<dbReference type="InterPro" id="IPR014331">
    <property type="entry name" value="RNA_pol_sigma70_ECF_RHOBA"/>
</dbReference>
<proteinExistence type="inferred from homology"/>
<keyword evidence="3" id="KW-0731">Sigma factor</keyword>
<dbReference type="Pfam" id="PF04542">
    <property type="entry name" value="Sigma70_r2"/>
    <property type="match status" value="1"/>
</dbReference>
<organism evidence="6 7">
    <name type="scientific">Roseibacillus persicicus</name>
    <dbReference type="NCBI Taxonomy" id="454148"/>
    <lineage>
        <taxon>Bacteria</taxon>
        <taxon>Pseudomonadati</taxon>
        <taxon>Verrucomicrobiota</taxon>
        <taxon>Verrucomicrobiia</taxon>
        <taxon>Verrucomicrobiales</taxon>
        <taxon>Verrucomicrobiaceae</taxon>
        <taxon>Roseibacillus</taxon>
    </lineage>
</organism>
<keyword evidence="4" id="KW-0804">Transcription</keyword>
<evidence type="ECO:0000256" key="2">
    <source>
        <dbReference type="ARBA" id="ARBA00023015"/>
    </source>
</evidence>
<gene>
    <name evidence="6" type="ORF">GCM10007100_20430</name>
</gene>
<keyword evidence="2" id="KW-0805">Transcription regulation</keyword>
<evidence type="ECO:0000313" key="7">
    <source>
        <dbReference type="Proteomes" id="UP000644507"/>
    </source>
</evidence>
<dbReference type="InterPro" id="IPR014284">
    <property type="entry name" value="RNA_pol_sigma-70_dom"/>
</dbReference>
<comment type="caution">
    <text evidence="6">The sequence shown here is derived from an EMBL/GenBank/DDBJ whole genome shotgun (WGS) entry which is preliminary data.</text>
</comment>
<dbReference type="AlphaFoldDB" id="A0A918WIA1"/>
<dbReference type="SUPFAM" id="SSF88659">
    <property type="entry name" value="Sigma3 and sigma4 domains of RNA polymerase sigma factors"/>
    <property type="match status" value="1"/>
</dbReference>
<dbReference type="RefSeq" id="WP_189569851.1">
    <property type="nucleotide sequence ID" value="NZ_BMXI01000008.1"/>
</dbReference>
<evidence type="ECO:0000256" key="1">
    <source>
        <dbReference type="ARBA" id="ARBA00010641"/>
    </source>
</evidence>
<comment type="similarity">
    <text evidence="1">Belongs to the sigma-70 factor family. ECF subfamily.</text>
</comment>
<evidence type="ECO:0000256" key="3">
    <source>
        <dbReference type="ARBA" id="ARBA00023082"/>
    </source>
</evidence>
<reference evidence="6" key="2">
    <citation type="submission" date="2020-09" db="EMBL/GenBank/DDBJ databases">
        <authorList>
            <person name="Sun Q."/>
            <person name="Kim S."/>
        </authorList>
    </citation>
    <scope>NUCLEOTIDE SEQUENCE</scope>
    <source>
        <strain evidence="6">KCTC 12988</strain>
    </source>
</reference>
<dbReference type="PANTHER" id="PTHR43133:SF51">
    <property type="entry name" value="RNA POLYMERASE SIGMA FACTOR"/>
    <property type="match status" value="1"/>
</dbReference>
<dbReference type="SUPFAM" id="SSF88946">
    <property type="entry name" value="Sigma2 domain of RNA polymerase sigma factors"/>
    <property type="match status" value="1"/>
</dbReference>
<dbReference type="Gene3D" id="1.10.10.10">
    <property type="entry name" value="Winged helix-like DNA-binding domain superfamily/Winged helix DNA-binding domain"/>
    <property type="match status" value="1"/>
</dbReference>
<dbReference type="GO" id="GO:0006352">
    <property type="term" value="P:DNA-templated transcription initiation"/>
    <property type="evidence" value="ECO:0007669"/>
    <property type="project" value="InterPro"/>
</dbReference>
<name>A0A918WIA1_9BACT</name>
<sequence length="178" mass="20734">MESPLSAEQEEELVNLIAQQQPVLRVLIRAMVPGRADCEDILQETNLVLWRKRDSYEMGTNFNAWAGTIARFQVMAWRKRSQANRLQTFDDEVLERLVESTCERWGNLPDRRQALRKCMQGISEDNRSLIEHRYFTKSSLADFAKAQGQSFASVRKKLERLRASLRDCINRQLAQETD</sequence>
<protein>
    <recommendedName>
        <fullName evidence="5">RNA polymerase sigma-70 region 2 domain-containing protein</fullName>
    </recommendedName>
</protein>
<dbReference type="EMBL" id="BMXI01000008">
    <property type="protein sequence ID" value="GHC54032.1"/>
    <property type="molecule type" value="Genomic_DNA"/>
</dbReference>
<evidence type="ECO:0000256" key="4">
    <source>
        <dbReference type="ARBA" id="ARBA00023163"/>
    </source>
</evidence>
<reference evidence="6" key="1">
    <citation type="journal article" date="2014" name="Int. J. Syst. Evol. Microbiol.">
        <title>Complete genome sequence of Corynebacterium casei LMG S-19264T (=DSM 44701T), isolated from a smear-ripened cheese.</title>
        <authorList>
            <consortium name="US DOE Joint Genome Institute (JGI-PGF)"/>
            <person name="Walter F."/>
            <person name="Albersmeier A."/>
            <person name="Kalinowski J."/>
            <person name="Ruckert C."/>
        </authorList>
    </citation>
    <scope>NUCLEOTIDE SEQUENCE</scope>
    <source>
        <strain evidence="6">KCTC 12988</strain>
    </source>
</reference>
<dbReference type="InterPro" id="IPR007627">
    <property type="entry name" value="RNA_pol_sigma70_r2"/>
</dbReference>
<evidence type="ECO:0000313" key="6">
    <source>
        <dbReference type="EMBL" id="GHC54032.1"/>
    </source>
</evidence>
<feature type="domain" description="RNA polymerase sigma-70 region 2" evidence="5">
    <location>
        <begin position="16"/>
        <end position="80"/>
    </location>
</feature>
<dbReference type="NCBIfam" id="TIGR02989">
    <property type="entry name" value="Sig-70_gvs1"/>
    <property type="match status" value="1"/>
</dbReference>
<dbReference type="InterPro" id="IPR013325">
    <property type="entry name" value="RNA_pol_sigma_r2"/>
</dbReference>
<dbReference type="Gene3D" id="1.10.1740.10">
    <property type="match status" value="1"/>
</dbReference>
<evidence type="ECO:0000259" key="5">
    <source>
        <dbReference type="Pfam" id="PF04542"/>
    </source>
</evidence>
<dbReference type="InterPro" id="IPR036388">
    <property type="entry name" value="WH-like_DNA-bd_sf"/>
</dbReference>
<dbReference type="PANTHER" id="PTHR43133">
    <property type="entry name" value="RNA POLYMERASE ECF-TYPE SIGMA FACTO"/>
    <property type="match status" value="1"/>
</dbReference>